<comment type="function">
    <text evidence="7">Involved in the small subunit (SSU) processome assembly and function, and in the 18S rRNA synthesis. Required for the early cleavages at sites A0, A1 and A2.</text>
</comment>
<evidence type="ECO:0000256" key="4">
    <source>
        <dbReference type="ARBA" id="ARBA00022552"/>
    </source>
</evidence>
<dbReference type="OrthoDB" id="287393at2759"/>
<dbReference type="PROSITE" id="PS50102">
    <property type="entry name" value="RRM"/>
    <property type="match status" value="1"/>
</dbReference>
<dbReference type="GO" id="GO:0005730">
    <property type="term" value="C:nucleolus"/>
    <property type="evidence" value="ECO:0007669"/>
    <property type="project" value="UniProtKB-SubCell"/>
</dbReference>
<comment type="similarity">
    <text evidence="2">Belongs to the ESF2/ABP1 family.</text>
</comment>
<evidence type="ECO:0000256" key="10">
    <source>
        <dbReference type="SAM" id="MobiDB-lite"/>
    </source>
</evidence>
<reference evidence="13" key="1">
    <citation type="journal article" date="2011" name="Genetics">
        <title>Massive changes in genome architecture accompany the transition to self-fertility in the filamentous fungus Neurospora tetrasperma.</title>
        <authorList>
            <person name="Ellison C.E."/>
            <person name="Stajich J.E."/>
            <person name="Jacobson D.J."/>
            <person name="Natvig D.O."/>
            <person name="Lapidus A."/>
            <person name="Foster B."/>
            <person name="Aerts A."/>
            <person name="Riley R."/>
            <person name="Lindquist E.A."/>
            <person name="Grigoriev I.V."/>
            <person name="Taylor J.W."/>
        </authorList>
    </citation>
    <scope>NUCLEOTIDE SEQUENCE [LARGE SCALE GENOMIC DNA]</scope>
    <source>
        <strain evidence="13">FGSC 2508 / P0657</strain>
    </source>
</reference>
<evidence type="ECO:0000256" key="2">
    <source>
        <dbReference type="ARBA" id="ARBA00005819"/>
    </source>
</evidence>
<feature type="region of interest" description="Disordered" evidence="10">
    <location>
        <begin position="274"/>
        <end position="345"/>
    </location>
</feature>
<dbReference type="InterPro" id="IPR034353">
    <property type="entry name" value="ABT1/ESF2_RRM"/>
</dbReference>
<dbReference type="GO" id="GO:0003723">
    <property type="term" value="F:RNA binding"/>
    <property type="evidence" value="ECO:0007669"/>
    <property type="project" value="UniProtKB-UniRule"/>
</dbReference>
<dbReference type="InterPro" id="IPR035979">
    <property type="entry name" value="RBD_domain_sf"/>
</dbReference>
<evidence type="ECO:0000256" key="6">
    <source>
        <dbReference type="ARBA" id="ARBA00023242"/>
    </source>
</evidence>
<dbReference type="Proteomes" id="UP000008065">
    <property type="component" value="Unassembled WGS sequence"/>
</dbReference>
<comment type="subcellular location">
    <subcellularLocation>
        <location evidence="1">Nucleus</location>
        <location evidence="1">Nucleolus</location>
    </subcellularLocation>
</comment>
<evidence type="ECO:0000256" key="8">
    <source>
        <dbReference type="ARBA" id="ARBA00032634"/>
    </source>
</evidence>
<accession>F8MHC0</accession>
<feature type="domain" description="RRM" evidence="11">
    <location>
        <begin position="126"/>
        <end position="208"/>
    </location>
</feature>
<dbReference type="KEGG" id="nte:NEUTE1DRAFT79830"/>
<dbReference type="PANTHER" id="PTHR12311:SF7">
    <property type="entry name" value="ACTIVATOR OF BASAL TRANSCRIPTION 1"/>
    <property type="match status" value="1"/>
</dbReference>
<dbReference type="Gene3D" id="3.30.70.330">
    <property type="match status" value="1"/>
</dbReference>
<dbReference type="EMBL" id="GL891303">
    <property type="protein sequence ID" value="EGO59583.1"/>
    <property type="molecule type" value="Genomic_DNA"/>
</dbReference>
<evidence type="ECO:0000256" key="7">
    <source>
        <dbReference type="ARBA" id="ARBA00025024"/>
    </source>
</evidence>
<evidence type="ECO:0000256" key="5">
    <source>
        <dbReference type="ARBA" id="ARBA00022884"/>
    </source>
</evidence>
<feature type="region of interest" description="Disordered" evidence="10">
    <location>
        <begin position="1"/>
        <end position="105"/>
    </location>
</feature>
<dbReference type="HOGENOM" id="CLU_054086_0_1_1"/>
<dbReference type="GeneID" id="20830236"/>
<keyword evidence="3" id="KW-0690">Ribosome biogenesis</keyword>
<organism evidence="12 13">
    <name type="scientific">Neurospora tetrasperma (strain FGSC 2508 / ATCC MYA-4615 / P0657)</name>
    <dbReference type="NCBI Taxonomy" id="510951"/>
    <lineage>
        <taxon>Eukaryota</taxon>
        <taxon>Fungi</taxon>
        <taxon>Dikarya</taxon>
        <taxon>Ascomycota</taxon>
        <taxon>Pezizomycotina</taxon>
        <taxon>Sordariomycetes</taxon>
        <taxon>Sordariomycetidae</taxon>
        <taxon>Sordariales</taxon>
        <taxon>Sordariaceae</taxon>
        <taxon>Neurospora</taxon>
    </lineage>
</organism>
<keyword evidence="13" id="KW-1185">Reference proteome</keyword>
<dbReference type="GO" id="GO:0000447">
    <property type="term" value="P:endonucleolytic cleavage in ITS1 to separate SSU-rRNA from 5.8S rRNA and LSU-rRNA from tricistronic rRNA transcript (SSU-rRNA, 5.8S rRNA, LSU-rRNA)"/>
    <property type="evidence" value="ECO:0007669"/>
    <property type="project" value="TreeGrafter"/>
</dbReference>
<dbReference type="GO" id="GO:0000472">
    <property type="term" value="P:endonucleolytic cleavage to generate mature 5'-end of SSU-rRNA from (SSU-rRNA, 5.8S rRNA, LSU-rRNA)"/>
    <property type="evidence" value="ECO:0007669"/>
    <property type="project" value="TreeGrafter"/>
</dbReference>
<gene>
    <name evidence="12" type="ORF">NEUTE1DRAFT_79830</name>
</gene>
<evidence type="ECO:0000256" key="9">
    <source>
        <dbReference type="PROSITE-ProRule" id="PRU00176"/>
    </source>
</evidence>
<feature type="compositionally biased region" description="Low complexity" evidence="10">
    <location>
        <begin position="288"/>
        <end position="310"/>
    </location>
</feature>
<evidence type="ECO:0000256" key="3">
    <source>
        <dbReference type="ARBA" id="ARBA00022517"/>
    </source>
</evidence>
<dbReference type="PANTHER" id="PTHR12311">
    <property type="entry name" value="ACTIVATOR OF BASAL TRANSCRIPTION 1"/>
    <property type="match status" value="1"/>
</dbReference>
<evidence type="ECO:0000313" key="13">
    <source>
        <dbReference type="Proteomes" id="UP000008065"/>
    </source>
</evidence>
<keyword evidence="4" id="KW-0698">rRNA processing</keyword>
<protein>
    <recommendedName>
        <fullName evidence="8">18S rRNA factor 2</fullName>
    </recommendedName>
</protein>
<dbReference type="FunFam" id="3.30.70.330:FF:001147">
    <property type="entry name" value="Pre-rRNA-processing protein esf-2"/>
    <property type="match status" value="1"/>
</dbReference>
<proteinExistence type="inferred from homology"/>
<dbReference type="SUPFAM" id="SSF54928">
    <property type="entry name" value="RNA-binding domain, RBD"/>
    <property type="match status" value="1"/>
</dbReference>
<dbReference type="SMART" id="SM00360">
    <property type="entry name" value="RRM"/>
    <property type="match status" value="1"/>
</dbReference>
<sequence length="345" mass="38759">MPEDDIRNKFLDAGDSDDDAGHGSDSEDDFQKGGRNAKRRRVSDDEDSEADDFTDAEEEHDQEDAESKDAPAKDDQETTDGKGKKDGKKEKEKEKKSVLASDLPGMTKPLTKKNLIVTEEAIKKSGVVYISRVPPFMTPAKLRSLLEPYGKLNRIFLAPEDPVARRKRIRSGGNKKKMFTEGWIEFVKKKDAKKACELLNARPIGGKKGSYYRDDIWNLLYLKGFKWHNLTEQIAAENAERSSRMRAEISKTTKENKEFVRNVERAKVLQGIQAKKASKGSKEGGEGAAQVTESTTPSAATTTTTTTTTTNDDKRRTFKQIPLAKKRKLDETQPEQVQRVLSKIF</sequence>
<keyword evidence="6" id="KW-0539">Nucleus</keyword>
<feature type="compositionally biased region" description="Basic and acidic residues" evidence="10">
    <location>
        <begin position="1"/>
        <end position="12"/>
    </location>
</feature>
<evidence type="ECO:0000256" key="1">
    <source>
        <dbReference type="ARBA" id="ARBA00004604"/>
    </source>
</evidence>
<dbReference type="GO" id="GO:0000480">
    <property type="term" value="P:endonucleolytic cleavage in 5'-ETS of tricistronic rRNA transcript (SSU-rRNA, 5.8S rRNA, LSU-rRNA)"/>
    <property type="evidence" value="ECO:0007669"/>
    <property type="project" value="TreeGrafter"/>
</dbReference>
<feature type="compositionally biased region" description="Acidic residues" evidence="10">
    <location>
        <begin position="44"/>
        <end position="64"/>
    </location>
</feature>
<evidence type="ECO:0000313" key="12">
    <source>
        <dbReference type="EMBL" id="EGO59583.1"/>
    </source>
</evidence>
<dbReference type="CDD" id="cd12263">
    <property type="entry name" value="RRM_ABT1_like"/>
    <property type="match status" value="1"/>
</dbReference>
<dbReference type="InterPro" id="IPR039119">
    <property type="entry name" value="ABT1/Esf2"/>
</dbReference>
<dbReference type="RefSeq" id="XP_009849802.1">
    <property type="nucleotide sequence ID" value="XM_009851500.1"/>
</dbReference>
<keyword evidence="5 9" id="KW-0694">RNA-binding</keyword>
<evidence type="ECO:0000259" key="11">
    <source>
        <dbReference type="PROSITE" id="PS50102"/>
    </source>
</evidence>
<dbReference type="GO" id="GO:0034462">
    <property type="term" value="P:small-subunit processome assembly"/>
    <property type="evidence" value="ECO:0007669"/>
    <property type="project" value="TreeGrafter"/>
</dbReference>
<dbReference type="InterPro" id="IPR000504">
    <property type="entry name" value="RRM_dom"/>
</dbReference>
<feature type="compositionally biased region" description="Basic and acidic residues" evidence="10">
    <location>
        <begin position="65"/>
        <end position="97"/>
    </location>
</feature>
<feature type="compositionally biased region" description="Basic and acidic residues" evidence="10">
    <location>
        <begin position="19"/>
        <end position="32"/>
    </location>
</feature>
<dbReference type="Pfam" id="PF00076">
    <property type="entry name" value="RRM_1"/>
    <property type="match status" value="1"/>
</dbReference>
<dbReference type="AlphaFoldDB" id="F8MHC0"/>
<name>F8MHC0_NEUT8</name>
<dbReference type="VEuPathDB" id="FungiDB:NEUTE1DRAFT_79830"/>
<dbReference type="InterPro" id="IPR012677">
    <property type="entry name" value="Nucleotide-bd_a/b_plait_sf"/>
</dbReference>